<organism evidence="5 6">
    <name type="scientific">Sinorhizobium sojae CCBAU 05684</name>
    <dbReference type="NCBI Taxonomy" id="716928"/>
    <lineage>
        <taxon>Bacteria</taxon>
        <taxon>Pseudomonadati</taxon>
        <taxon>Pseudomonadota</taxon>
        <taxon>Alphaproteobacteria</taxon>
        <taxon>Hyphomicrobiales</taxon>
        <taxon>Rhizobiaceae</taxon>
        <taxon>Sinorhizobium/Ensifer group</taxon>
        <taxon>Sinorhizobium</taxon>
    </lineage>
</organism>
<comment type="similarity">
    <text evidence="2">Belongs to the hyi family.</text>
</comment>
<dbReference type="GO" id="GO:0046487">
    <property type="term" value="P:glyoxylate metabolic process"/>
    <property type="evidence" value="ECO:0007669"/>
    <property type="project" value="TreeGrafter"/>
</dbReference>
<keyword evidence="1 2" id="KW-0413">Isomerase</keyword>
<evidence type="ECO:0000259" key="4">
    <source>
        <dbReference type="Pfam" id="PF01261"/>
    </source>
</evidence>
<dbReference type="InterPro" id="IPR026040">
    <property type="entry name" value="HyI-like"/>
</dbReference>
<keyword evidence="6" id="KW-1185">Reference proteome</keyword>
<dbReference type="PIRSF" id="PIRSF006241">
    <property type="entry name" value="HyI"/>
    <property type="match status" value="1"/>
</dbReference>
<dbReference type="eggNOG" id="COG3622">
    <property type="taxonomic scope" value="Bacteria"/>
</dbReference>
<evidence type="ECO:0000313" key="6">
    <source>
        <dbReference type="Proteomes" id="UP000217211"/>
    </source>
</evidence>
<dbReference type="Pfam" id="PF01261">
    <property type="entry name" value="AP_endonuc_2"/>
    <property type="match status" value="1"/>
</dbReference>
<feature type="active site" description="Proton donor/acceptor" evidence="3">
    <location>
        <position position="143"/>
    </location>
</feature>
<feature type="domain" description="Xylose isomerase-like TIM barrel" evidence="4">
    <location>
        <begin position="21"/>
        <end position="254"/>
    </location>
</feature>
<dbReference type="GO" id="GO:0008903">
    <property type="term" value="F:hydroxypyruvate isomerase activity"/>
    <property type="evidence" value="ECO:0007669"/>
    <property type="project" value="TreeGrafter"/>
</dbReference>
<sequence>MPKFAANLTMLFNEVPFLDRFSLAAEAGFEGVEFLFPYEFERTALRAALDQYGLVQVLHNLPAGDWAGGERGIAILPGRIDEFRRGVASAIDYATALGCCQVNCLVGIAPDGVPDSVLRTTLVANLKFAANELGKHGIRLLIEPINRLDIPDFYLNTVGQAAAIIEEVDSDNLFIQYDLYHQQRTAGELVGTYKRHSDRIAHIQLADNPGRNEPGTGEINYPFVFDALEAAGYDGWIGCEYKPLTTAAAGLDWLGAELARRQSADIIKIRS</sequence>
<dbReference type="SUPFAM" id="SSF51658">
    <property type="entry name" value="Xylose isomerase-like"/>
    <property type="match status" value="1"/>
</dbReference>
<dbReference type="InterPro" id="IPR050417">
    <property type="entry name" value="Sugar_Epim/Isomerase"/>
</dbReference>
<evidence type="ECO:0000256" key="2">
    <source>
        <dbReference type="PIRNR" id="PIRNR006241"/>
    </source>
</evidence>
<dbReference type="Gene3D" id="3.20.20.150">
    <property type="entry name" value="Divalent-metal-dependent TIM barrel enzymes"/>
    <property type="match status" value="1"/>
</dbReference>
<dbReference type="KEGG" id="esj:SJ05684_b44510"/>
<dbReference type="InterPro" id="IPR036237">
    <property type="entry name" value="Xyl_isomerase-like_sf"/>
</dbReference>
<dbReference type="PANTHER" id="PTHR43489">
    <property type="entry name" value="ISOMERASE"/>
    <property type="match status" value="1"/>
</dbReference>
<gene>
    <name evidence="5" type="ORF">SJ05684_b44510</name>
</gene>
<keyword evidence="5" id="KW-0614">Plasmid</keyword>
<geneLocation type="plasmid" evidence="6">
    <name>psj05684b</name>
</geneLocation>
<dbReference type="InterPro" id="IPR013022">
    <property type="entry name" value="Xyl_isomerase-like_TIM-brl"/>
</dbReference>
<reference evidence="5 6" key="1">
    <citation type="submission" date="2017-08" db="EMBL/GenBank/DDBJ databases">
        <title>Multipartite genome sequences of Sinorhizobium species nodulating soybeans.</title>
        <authorList>
            <person name="Tian C.F."/>
        </authorList>
    </citation>
    <scope>NUCLEOTIDE SEQUENCE [LARGE SCALE GENOMIC DNA]</scope>
    <source>
        <strain evidence="5 6">CCBAU 05684</strain>
        <plasmid evidence="6">psj05684b</plasmid>
    </source>
</reference>
<dbReference type="Proteomes" id="UP000217211">
    <property type="component" value="Plasmid pSJ05684b"/>
</dbReference>
<dbReference type="EMBL" id="CP023068">
    <property type="protein sequence ID" value="ASY65433.1"/>
    <property type="molecule type" value="Genomic_DNA"/>
</dbReference>
<name>A0A249PHL8_9HYPH</name>
<dbReference type="InterPro" id="IPR017643">
    <property type="entry name" value="Hydroxypyruvate_isomerase"/>
</dbReference>
<dbReference type="NCBIfam" id="NF043033">
    <property type="entry name" value="OxoTetrIsom"/>
    <property type="match status" value="1"/>
</dbReference>
<protein>
    <submittedName>
        <fullName evidence="5">Hydroxypyruvate isomerase</fullName>
    </submittedName>
</protein>
<dbReference type="NCBIfam" id="TIGR03234">
    <property type="entry name" value="OH-pyruv-isom"/>
    <property type="match status" value="1"/>
</dbReference>
<dbReference type="InterPro" id="IPR053398">
    <property type="entry name" value="HPT_OtnI_isomerases"/>
</dbReference>
<feature type="active site" description="Proton donor/acceptor" evidence="3">
    <location>
        <position position="240"/>
    </location>
</feature>
<dbReference type="PANTHER" id="PTHR43489:SF6">
    <property type="entry name" value="HYDROXYPYRUVATE ISOMERASE-RELATED"/>
    <property type="match status" value="1"/>
</dbReference>
<evidence type="ECO:0000256" key="3">
    <source>
        <dbReference type="PIRSR" id="PIRSR006241-50"/>
    </source>
</evidence>
<dbReference type="RefSeq" id="WP_095694318.1">
    <property type="nucleotide sequence ID" value="NZ_CP023068.1"/>
</dbReference>
<dbReference type="AlphaFoldDB" id="A0A249PHL8"/>
<evidence type="ECO:0000313" key="5">
    <source>
        <dbReference type="EMBL" id="ASY65433.1"/>
    </source>
</evidence>
<accession>A0A249PHL8</accession>
<keyword evidence="5" id="KW-0670">Pyruvate</keyword>
<dbReference type="FunFam" id="3.20.20.150:FF:000007">
    <property type="entry name" value="Hydroxypyruvate isomerase"/>
    <property type="match status" value="1"/>
</dbReference>
<evidence type="ECO:0000256" key="1">
    <source>
        <dbReference type="ARBA" id="ARBA00023235"/>
    </source>
</evidence>
<proteinExistence type="inferred from homology"/>